<reference evidence="1 2" key="2">
    <citation type="submission" date="2010-03" db="EMBL/GenBank/DDBJ databases">
        <authorList>
            <person name="Pajon A."/>
        </authorList>
    </citation>
    <scope>NUCLEOTIDE SEQUENCE [LARGE SCALE GENOMIC DNA]</scope>
    <source>
        <strain evidence="1 2">L2-14</strain>
    </source>
</reference>
<sequence length="19" mass="2094">MWNVTERDTFAGSILAGII</sequence>
<protein>
    <submittedName>
        <fullName evidence="1">Uncharacterized protein</fullName>
    </submittedName>
</protein>
<evidence type="ECO:0000313" key="1">
    <source>
        <dbReference type="EMBL" id="CBL26960.1"/>
    </source>
</evidence>
<name>D4M6U8_9FIRM</name>
<organism evidence="1 2">
    <name type="scientific">[Ruminococcus] torques L2-14</name>
    <dbReference type="NCBI Taxonomy" id="657313"/>
    <lineage>
        <taxon>Bacteria</taxon>
        <taxon>Bacillati</taxon>
        <taxon>Bacillota</taxon>
        <taxon>Clostridia</taxon>
        <taxon>Lachnospirales</taxon>
        <taxon>Lachnospiraceae</taxon>
        <taxon>Mediterraneibacter</taxon>
    </lineage>
</organism>
<dbReference type="Proteomes" id="UP000008956">
    <property type="component" value="Chromosome"/>
</dbReference>
<evidence type="ECO:0000313" key="2">
    <source>
        <dbReference type="Proteomes" id="UP000008956"/>
    </source>
</evidence>
<dbReference type="AlphaFoldDB" id="D4M6U8"/>
<dbReference type="EMBL" id="FP929055">
    <property type="protein sequence ID" value="CBL26960.1"/>
    <property type="molecule type" value="Genomic_DNA"/>
</dbReference>
<dbReference type="KEGG" id="rto:RTO_24810"/>
<gene>
    <name evidence="1" type="ORF">RTO_24810</name>
</gene>
<proteinExistence type="predicted"/>
<reference evidence="1 2" key="1">
    <citation type="submission" date="2010-03" db="EMBL/GenBank/DDBJ databases">
        <title>The genome sequence of Ruminococcus torques L2-14.</title>
        <authorList>
            <consortium name="metaHIT consortium -- http://www.metahit.eu/"/>
            <person name="Pajon A."/>
            <person name="Turner K."/>
            <person name="Parkhill J."/>
            <person name="Duncan S."/>
            <person name="Flint H."/>
        </authorList>
    </citation>
    <scope>NUCLEOTIDE SEQUENCE [LARGE SCALE GENOMIC DNA]</scope>
    <source>
        <strain evidence="1 2">L2-14</strain>
    </source>
</reference>
<dbReference type="HOGENOM" id="CLU_3429872_0_0_9"/>
<accession>D4M6U8</accession>